<evidence type="ECO:0000313" key="4">
    <source>
        <dbReference type="Proteomes" id="UP000431092"/>
    </source>
</evidence>
<accession>A0A6I3ITM7</accession>
<sequence>MTTSPPRVRGRWAARGRHTARVGVVALATAVLAAGCAGLPRSTPVVQGQAVAGAQDAGVRIIPRGPVAGSDADDLVTDFLRQGLGADDDSSVAREYLTPRASSQWQPDGSGWIYDGPEALAVKVTAPGTVVVTGRVSAQLDREGHYSELPPGQTRSLTLRLVKVGDQWRIDGGLDGQHTVWISRADFGLYASYPITYVTPDDTAVTDRRWFLQGPGLVTRLARAQLAPPPTYLQGAVLTGVPEYTDLAHGSVSVEGGTARVVLSSRALNADDRNRRRMWQQVTATLTAVGGVEAVQLEADGARLSVPGLPDRALGAQDVDLRDAEPPTGPVLLRSSAGLERVDPRQLTESRSRKEARADGPPLPDIGPEWYRLASSADGTEIAGLDGDDEELARWREGRMVRVRGFARDLTRPAYDPGGYLWMAGRTDAGTRVLVQPTSDLSGRAPVAINVPWLSDRKVIALRPSPEGQRVLVVSEPSGGGPSTVGVAGVLRRDGRPVGLATPITVGGGSTDVTDATWLDAETIGLVGAVDAKSDQRVVIAPISGPSQVLGAVPNPTSITTFGGSRSIVVTTRRGAALVRSGNGLVPLVSSTSDFVVPGH</sequence>
<dbReference type="Pfam" id="PF25976">
    <property type="entry name" value="LpqB_N"/>
    <property type="match status" value="1"/>
</dbReference>
<feature type="compositionally biased region" description="Basic and acidic residues" evidence="1">
    <location>
        <begin position="340"/>
        <end position="358"/>
    </location>
</feature>
<dbReference type="Pfam" id="PF10646">
    <property type="entry name" value="Germane"/>
    <property type="match status" value="1"/>
</dbReference>
<dbReference type="EMBL" id="WLVL01000056">
    <property type="protein sequence ID" value="MTB73300.1"/>
    <property type="molecule type" value="Genomic_DNA"/>
</dbReference>
<organism evidence="3 4">
    <name type="scientific">Arsenicicoccus cauae</name>
    <dbReference type="NCBI Taxonomy" id="2663847"/>
    <lineage>
        <taxon>Bacteria</taxon>
        <taxon>Bacillati</taxon>
        <taxon>Actinomycetota</taxon>
        <taxon>Actinomycetes</taxon>
        <taxon>Micrococcales</taxon>
        <taxon>Intrasporangiaceae</taxon>
        <taxon>Arsenicicoccus</taxon>
    </lineage>
</organism>
<comment type="caution">
    <text evidence="3">The sequence shown here is derived from an EMBL/GenBank/DDBJ whole genome shotgun (WGS) entry which is preliminary data.</text>
</comment>
<dbReference type="InterPro" id="IPR019606">
    <property type="entry name" value="GerMN"/>
</dbReference>
<dbReference type="SMART" id="SM00909">
    <property type="entry name" value="Germane"/>
    <property type="match status" value="1"/>
</dbReference>
<dbReference type="RefSeq" id="WP_154594550.1">
    <property type="nucleotide sequence ID" value="NZ_CP171001.1"/>
</dbReference>
<proteinExistence type="predicted"/>
<evidence type="ECO:0000259" key="2">
    <source>
        <dbReference type="SMART" id="SM00909"/>
    </source>
</evidence>
<dbReference type="Proteomes" id="UP000431092">
    <property type="component" value="Unassembled WGS sequence"/>
</dbReference>
<feature type="region of interest" description="Disordered" evidence="1">
    <location>
        <begin position="319"/>
        <end position="368"/>
    </location>
</feature>
<evidence type="ECO:0000313" key="3">
    <source>
        <dbReference type="EMBL" id="MTB73300.1"/>
    </source>
</evidence>
<feature type="domain" description="GerMN" evidence="2">
    <location>
        <begin position="218"/>
        <end position="308"/>
    </location>
</feature>
<keyword evidence="4" id="KW-1185">Reference proteome</keyword>
<dbReference type="AlphaFoldDB" id="A0A6I3ITM7"/>
<dbReference type="InterPro" id="IPR059026">
    <property type="entry name" value="LpqB_N"/>
</dbReference>
<protein>
    <recommendedName>
        <fullName evidence="2">GerMN domain-containing protein</fullName>
    </recommendedName>
</protein>
<evidence type="ECO:0000256" key="1">
    <source>
        <dbReference type="SAM" id="MobiDB-lite"/>
    </source>
</evidence>
<name>A0A6I3ITM7_9MICO</name>
<gene>
    <name evidence="3" type="ORF">GGG17_15295</name>
</gene>
<reference evidence="3 4" key="1">
    <citation type="submission" date="2019-11" db="EMBL/GenBank/DDBJ databases">
        <title>Whole genome sequencing identifies a novel species of the genus Arsenicicoccus isolated from human blood.</title>
        <authorList>
            <person name="Jeong J.H."/>
            <person name="Kweon O.J."/>
            <person name="Kim H.R."/>
            <person name="Kim T.-H."/>
            <person name="Ha S.-M."/>
            <person name="Lee M.-K."/>
        </authorList>
    </citation>
    <scope>NUCLEOTIDE SEQUENCE [LARGE SCALE GENOMIC DNA]</scope>
    <source>
        <strain evidence="3 4">MKL-02</strain>
    </source>
</reference>